<dbReference type="Pfam" id="PF00072">
    <property type="entry name" value="Response_reg"/>
    <property type="match status" value="1"/>
</dbReference>
<dbReference type="PANTHER" id="PTHR44591">
    <property type="entry name" value="STRESS RESPONSE REGULATOR PROTEIN 1"/>
    <property type="match status" value="1"/>
</dbReference>
<sequence length="121" mass="13597">MSKLVLIVDDEEDMRVYLQTIFQKAGYQTEVAVNGDDALLAVRRQVPDAITLDILMPRRSGLNFFRSLRKTETTKDVPVVVVSGITGNSEFFEPADLDGPVRFLEKPIKPEQLLSIVESML</sequence>
<keyword evidence="1 3" id="KW-0597">Phosphoprotein</keyword>
<dbReference type="PROSITE" id="PS50110">
    <property type="entry name" value="RESPONSE_REGULATORY"/>
    <property type="match status" value="1"/>
</dbReference>
<organism evidence="5">
    <name type="scientific">Geoalkalibacter subterraneus</name>
    <dbReference type="NCBI Taxonomy" id="483547"/>
    <lineage>
        <taxon>Bacteria</taxon>
        <taxon>Pseudomonadati</taxon>
        <taxon>Thermodesulfobacteriota</taxon>
        <taxon>Desulfuromonadia</taxon>
        <taxon>Desulfuromonadales</taxon>
        <taxon>Geoalkalibacteraceae</taxon>
        <taxon>Geoalkalibacter</taxon>
    </lineage>
</organism>
<dbReference type="PANTHER" id="PTHR44591:SF14">
    <property type="entry name" value="PROTEIN PILG"/>
    <property type="match status" value="1"/>
</dbReference>
<dbReference type="SUPFAM" id="SSF52172">
    <property type="entry name" value="CheY-like"/>
    <property type="match status" value="1"/>
</dbReference>
<evidence type="ECO:0000313" key="5">
    <source>
        <dbReference type="EMBL" id="HDR47051.1"/>
    </source>
</evidence>
<feature type="domain" description="Response regulatory" evidence="4">
    <location>
        <begin position="4"/>
        <end position="121"/>
    </location>
</feature>
<gene>
    <name evidence="5" type="ORF">ENN94_05050</name>
</gene>
<reference evidence="5" key="1">
    <citation type="journal article" date="2020" name="mSystems">
        <title>Genome- and Community-Level Interaction Insights into Carbon Utilization and Element Cycling Functions of Hydrothermarchaeota in Hydrothermal Sediment.</title>
        <authorList>
            <person name="Zhou Z."/>
            <person name="Liu Y."/>
            <person name="Xu W."/>
            <person name="Pan J."/>
            <person name="Luo Z.H."/>
            <person name="Li M."/>
        </authorList>
    </citation>
    <scope>NUCLEOTIDE SEQUENCE [LARGE SCALE GENOMIC DNA]</scope>
    <source>
        <strain evidence="5">SpSt-1220</strain>
    </source>
</reference>
<proteinExistence type="predicted"/>
<comment type="caution">
    <text evidence="5">The sequence shown here is derived from an EMBL/GenBank/DDBJ whole genome shotgun (WGS) entry which is preliminary data.</text>
</comment>
<evidence type="ECO:0000256" key="2">
    <source>
        <dbReference type="ARBA" id="ARBA00023012"/>
    </source>
</evidence>
<feature type="modified residue" description="4-aspartylphosphate" evidence="3">
    <location>
        <position position="53"/>
    </location>
</feature>
<protein>
    <submittedName>
        <fullName evidence="5">Response regulator</fullName>
    </submittedName>
</protein>
<evidence type="ECO:0000256" key="1">
    <source>
        <dbReference type="ARBA" id="ARBA00022553"/>
    </source>
</evidence>
<dbReference type="Proteomes" id="UP000886162">
    <property type="component" value="Unassembled WGS sequence"/>
</dbReference>
<dbReference type="InterPro" id="IPR011006">
    <property type="entry name" value="CheY-like_superfamily"/>
</dbReference>
<dbReference type="InterPro" id="IPR001789">
    <property type="entry name" value="Sig_transdc_resp-reg_receiver"/>
</dbReference>
<evidence type="ECO:0000256" key="3">
    <source>
        <dbReference type="PROSITE-ProRule" id="PRU00169"/>
    </source>
</evidence>
<keyword evidence="2" id="KW-0902">Two-component regulatory system</keyword>
<dbReference type="SMART" id="SM00448">
    <property type="entry name" value="REC"/>
    <property type="match status" value="1"/>
</dbReference>
<dbReference type="AlphaFoldDB" id="A0A831LEV6"/>
<accession>A0A831LEV6</accession>
<evidence type="ECO:0000259" key="4">
    <source>
        <dbReference type="PROSITE" id="PS50110"/>
    </source>
</evidence>
<dbReference type="Gene3D" id="3.40.50.2300">
    <property type="match status" value="1"/>
</dbReference>
<dbReference type="GO" id="GO:0000160">
    <property type="term" value="P:phosphorelay signal transduction system"/>
    <property type="evidence" value="ECO:0007669"/>
    <property type="project" value="UniProtKB-KW"/>
</dbReference>
<name>A0A831LEV6_9BACT</name>
<dbReference type="EMBL" id="DSDO01000350">
    <property type="protein sequence ID" value="HDR47051.1"/>
    <property type="molecule type" value="Genomic_DNA"/>
</dbReference>
<dbReference type="InterPro" id="IPR050595">
    <property type="entry name" value="Bact_response_regulator"/>
</dbReference>